<organism evidence="2 3">
    <name type="scientific">Allacma fusca</name>
    <dbReference type="NCBI Taxonomy" id="39272"/>
    <lineage>
        <taxon>Eukaryota</taxon>
        <taxon>Metazoa</taxon>
        <taxon>Ecdysozoa</taxon>
        <taxon>Arthropoda</taxon>
        <taxon>Hexapoda</taxon>
        <taxon>Collembola</taxon>
        <taxon>Symphypleona</taxon>
        <taxon>Sminthuridae</taxon>
        <taxon>Allacma</taxon>
    </lineage>
</organism>
<sequence length="293" mass="32121">SNEEVHLTPESSPELTKRSWFGSLIGSERDEAYTILVRGKPLATVKADLIHAFLSIAELSHSVASPMSFKVEYKRGSSGPAMFQRQVRFQVDISPVPKPPGHPATSEREFLYAITFILLSGNIRRFRRICEHIQSQVCSRRPPPPSPRAARKFGNSEQLSESSSCGSDTSDRLSTFSNAPTRQAESDKESDFNEVKLQVKDIRGSVSENSSTSLLLSEINSPKPIHQQHQRVNSVSVTTKQQNGNNSSSNSNSINKAKEISCSIKPTTNGTTGLSPSSNNSSPPIPTKKEQIV</sequence>
<dbReference type="OrthoDB" id="193931at2759"/>
<feature type="compositionally biased region" description="Low complexity" evidence="1">
    <location>
        <begin position="266"/>
        <end position="282"/>
    </location>
</feature>
<keyword evidence="3" id="KW-1185">Reference proteome</keyword>
<evidence type="ECO:0000313" key="3">
    <source>
        <dbReference type="Proteomes" id="UP000708208"/>
    </source>
</evidence>
<feature type="compositionally biased region" description="Low complexity" evidence="1">
    <location>
        <begin position="156"/>
        <end position="174"/>
    </location>
</feature>
<protein>
    <recommendedName>
        <fullName evidence="4">Serine/threonine-protein kinase BRSK2</fullName>
    </recommendedName>
</protein>
<comment type="caution">
    <text evidence="2">The sequence shown here is derived from an EMBL/GenBank/DDBJ whole genome shotgun (WGS) entry which is preliminary data.</text>
</comment>
<feature type="region of interest" description="Disordered" evidence="1">
    <location>
        <begin position="221"/>
        <end position="293"/>
    </location>
</feature>
<dbReference type="EMBL" id="CAJVCH010376295">
    <property type="protein sequence ID" value="CAG7816706.1"/>
    <property type="molecule type" value="Genomic_DNA"/>
</dbReference>
<dbReference type="Proteomes" id="UP000708208">
    <property type="component" value="Unassembled WGS sequence"/>
</dbReference>
<reference evidence="2" key="1">
    <citation type="submission" date="2021-06" db="EMBL/GenBank/DDBJ databases">
        <authorList>
            <person name="Hodson N. C."/>
            <person name="Mongue J. A."/>
            <person name="Jaron S. K."/>
        </authorList>
    </citation>
    <scope>NUCLEOTIDE SEQUENCE</scope>
</reference>
<dbReference type="Pfam" id="PF21122">
    <property type="entry name" value="KA1_BRSK"/>
    <property type="match status" value="1"/>
</dbReference>
<dbReference type="AlphaFoldDB" id="A0A8J2KF16"/>
<gene>
    <name evidence="2" type="ORF">AFUS01_LOCUS27310</name>
</gene>
<feature type="region of interest" description="Disordered" evidence="1">
    <location>
        <begin position="135"/>
        <end position="192"/>
    </location>
</feature>
<evidence type="ECO:0000256" key="1">
    <source>
        <dbReference type="SAM" id="MobiDB-lite"/>
    </source>
</evidence>
<feature type="non-terminal residue" evidence="2">
    <location>
        <position position="1"/>
    </location>
</feature>
<feature type="compositionally biased region" description="Polar residues" evidence="1">
    <location>
        <begin position="230"/>
        <end position="242"/>
    </location>
</feature>
<accession>A0A8J2KF16</accession>
<proteinExistence type="predicted"/>
<evidence type="ECO:0008006" key="4">
    <source>
        <dbReference type="Google" id="ProtNLM"/>
    </source>
</evidence>
<evidence type="ECO:0000313" key="2">
    <source>
        <dbReference type="EMBL" id="CAG7816706.1"/>
    </source>
</evidence>
<name>A0A8J2KF16_9HEXA</name>
<feature type="compositionally biased region" description="Low complexity" evidence="1">
    <location>
        <begin position="243"/>
        <end position="253"/>
    </location>
</feature>